<name>A0A8J3LLE7_9ACTN</name>
<keyword evidence="2" id="KW-1185">Reference proteome</keyword>
<reference evidence="1" key="1">
    <citation type="submission" date="2021-01" db="EMBL/GenBank/DDBJ databases">
        <title>Whole genome shotgun sequence of Catellatospora methionotrophica NBRC 14553.</title>
        <authorList>
            <person name="Komaki H."/>
            <person name="Tamura T."/>
        </authorList>
    </citation>
    <scope>NUCLEOTIDE SEQUENCE</scope>
    <source>
        <strain evidence="1">NBRC 14553</strain>
    </source>
</reference>
<dbReference type="EMBL" id="BONJ01000017">
    <property type="protein sequence ID" value="GIG14835.1"/>
    <property type="molecule type" value="Genomic_DNA"/>
</dbReference>
<organism evidence="1 2">
    <name type="scientific">Catellatospora methionotrophica</name>
    <dbReference type="NCBI Taxonomy" id="121620"/>
    <lineage>
        <taxon>Bacteria</taxon>
        <taxon>Bacillati</taxon>
        <taxon>Actinomycetota</taxon>
        <taxon>Actinomycetes</taxon>
        <taxon>Micromonosporales</taxon>
        <taxon>Micromonosporaceae</taxon>
        <taxon>Catellatospora</taxon>
    </lineage>
</organism>
<dbReference type="AlphaFoldDB" id="A0A8J3LLE7"/>
<gene>
    <name evidence="1" type="ORF">Cme02nite_31670</name>
</gene>
<proteinExistence type="predicted"/>
<evidence type="ECO:0000313" key="2">
    <source>
        <dbReference type="Proteomes" id="UP000660339"/>
    </source>
</evidence>
<sequence length="69" mass="7414">MDAGGSASRKVRAPSVPGVERVADAWPVDDVEVPEAEPLSRADSTRRIADLIIRLKKPIERHNGKANAA</sequence>
<accession>A0A8J3LLE7</accession>
<evidence type="ECO:0000313" key="1">
    <source>
        <dbReference type="EMBL" id="GIG14835.1"/>
    </source>
</evidence>
<dbReference type="Proteomes" id="UP000660339">
    <property type="component" value="Unassembled WGS sequence"/>
</dbReference>
<protein>
    <submittedName>
        <fullName evidence="1">Uncharacterized protein</fullName>
    </submittedName>
</protein>
<comment type="caution">
    <text evidence="1">The sequence shown here is derived from an EMBL/GenBank/DDBJ whole genome shotgun (WGS) entry which is preliminary data.</text>
</comment>